<organism evidence="2 3">
    <name type="scientific">Cercophora scortea</name>
    <dbReference type="NCBI Taxonomy" id="314031"/>
    <lineage>
        <taxon>Eukaryota</taxon>
        <taxon>Fungi</taxon>
        <taxon>Dikarya</taxon>
        <taxon>Ascomycota</taxon>
        <taxon>Pezizomycotina</taxon>
        <taxon>Sordariomycetes</taxon>
        <taxon>Sordariomycetidae</taxon>
        <taxon>Sordariales</taxon>
        <taxon>Lasiosphaeriaceae</taxon>
        <taxon>Cercophora</taxon>
    </lineage>
</organism>
<evidence type="ECO:0000256" key="1">
    <source>
        <dbReference type="SAM" id="MobiDB-lite"/>
    </source>
</evidence>
<dbReference type="Proteomes" id="UP001286456">
    <property type="component" value="Unassembled WGS sequence"/>
</dbReference>
<feature type="compositionally biased region" description="Low complexity" evidence="1">
    <location>
        <begin position="76"/>
        <end position="85"/>
    </location>
</feature>
<feature type="region of interest" description="Disordered" evidence="1">
    <location>
        <begin position="315"/>
        <end position="336"/>
    </location>
</feature>
<dbReference type="AlphaFoldDB" id="A0AAE0MLK8"/>
<reference evidence="2" key="1">
    <citation type="journal article" date="2023" name="Mol. Phylogenet. Evol.">
        <title>Genome-scale phylogeny and comparative genomics of the fungal order Sordariales.</title>
        <authorList>
            <person name="Hensen N."/>
            <person name="Bonometti L."/>
            <person name="Westerberg I."/>
            <person name="Brannstrom I.O."/>
            <person name="Guillou S."/>
            <person name="Cros-Aarteil S."/>
            <person name="Calhoun S."/>
            <person name="Haridas S."/>
            <person name="Kuo A."/>
            <person name="Mondo S."/>
            <person name="Pangilinan J."/>
            <person name="Riley R."/>
            <person name="LaButti K."/>
            <person name="Andreopoulos B."/>
            <person name="Lipzen A."/>
            <person name="Chen C."/>
            <person name="Yan M."/>
            <person name="Daum C."/>
            <person name="Ng V."/>
            <person name="Clum A."/>
            <person name="Steindorff A."/>
            <person name="Ohm R.A."/>
            <person name="Martin F."/>
            <person name="Silar P."/>
            <person name="Natvig D.O."/>
            <person name="Lalanne C."/>
            <person name="Gautier V."/>
            <person name="Ament-Velasquez S.L."/>
            <person name="Kruys A."/>
            <person name="Hutchinson M.I."/>
            <person name="Powell A.J."/>
            <person name="Barry K."/>
            <person name="Miller A.N."/>
            <person name="Grigoriev I.V."/>
            <person name="Debuchy R."/>
            <person name="Gladieux P."/>
            <person name="Hiltunen Thoren M."/>
            <person name="Johannesson H."/>
        </authorList>
    </citation>
    <scope>NUCLEOTIDE SEQUENCE</scope>
    <source>
        <strain evidence="2">SMH4131-1</strain>
    </source>
</reference>
<proteinExistence type="predicted"/>
<name>A0AAE0MLK8_9PEZI</name>
<keyword evidence="3" id="KW-1185">Reference proteome</keyword>
<sequence length="436" mass="49162">MAEASKTSPPEATNERREQTSPTTPKQKRQIDSDNDNNERQAKRARLTRKNLARFNKMEKSKGSRRASTHRESDDSTTTKSLSTTAPGFEMQARKNGMLEQRESKPPTNLEDIRKRHVKSRATASPPESAYNDYVDRVEEAENEATLVVYTSARILKEHPKGYKSVFNRAFTGFPRNVGFNNGLSAPQPDFIEGLEMKDYLPFPVDEYIDSAVLYKDSPRSVTLPHLAGEWKGPEGHMRTAKLQSAYDGAALVYARSQALAYMGRSDPPGHAEVTTFTTDGTNLNMYAHYATPSEEDKNTLEYHQFQYASANIKDSYQGHKEGRKGLRNQQDHARQQSYALRDQLKEHWRQRHDLQTITEGAPLPAVDGTYEANEDEAGYEVIEPPCQPTPDASLPPKNDYASSSRQKRKSLTPAKVTERILRTPPQAQELPEKGC</sequence>
<evidence type="ECO:0000313" key="2">
    <source>
        <dbReference type="EMBL" id="KAK3336992.1"/>
    </source>
</evidence>
<feature type="compositionally biased region" description="Polar residues" evidence="1">
    <location>
        <begin position="1"/>
        <end position="11"/>
    </location>
</feature>
<feature type="region of interest" description="Disordered" evidence="1">
    <location>
        <begin position="1"/>
        <end position="130"/>
    </location>
</feature>
<feature type="region of interest" description="Disordered" evidence="1">
    <location>
        <begin position="380"/>
        <end position="436"/>
    </location>
</feature>
<evidence type="ECO:0000313" key="3">
    <source>
        <dbReference type="Proteomes" id="UP001286456"/>
    </source>
</evidence>
<accession>A0AAE0MLK8</accession>
<gene>
    <name evidence="2" type="ORF">B0T19DRAFT_348997</name>
</gene>
<feature type="compositionally biased region" description="Basic residues" evidence="1">
    <location>
        <begin position="43"/>
        <end position="52"/>
    </location>
</feature>
<feature type="compositionally biased region" description="Basic and acidic residues" evidence="1">
    <location>
        <begin position="29"/>
        <end position="42"/>
    </location>
</feature>
<dbReference type="EMBL" id="JAUEPO010000001">
    <property type="protein sequence ID" value="KAK3336992.1"/>
    <property type="molecule type" value="Genomic_DNA"/>
</dbReference>
<comment type="caution">
    <text evidence="2">The sequence shown here is derived from an EMBL/GenBank/DDBJ whole genome shotgun (WGS) entry which is preliminary data.</text>
</comment>
<feature type="compositionally biased region" description="Basic and acidic residues" evidence="1">
    <location>
        <begin position="317"/>
        <end position="335"/>
    </location>
</feature>
<protein>
    <submittedName>
        <fullName evidence="2">Uncharacterized protein</fullName>
    </submittedName>
</protein>
<reference evidence="2" key="2">
    <citation type="submission" date="2023-06" db="EMBL/GenBank/DDBJ databases">
        <authorList>
            <consortium name="Lawrence Berkeley National Laboratory"/>
            <person name="Haridas S."/>
            <person name="Hensen N."/>
            <person name="Bonometti L."/>
            <person name="Westerberg I."/>
            <person name="Brannstrom I.O."/>
            <person name="Guillou S."/>
            <person name="Cros-Aarteil S."/>
            <person name="Calhoun S."/>
            <person name="Kuo A."/>
            <person name="Mondo S."/>
            <person name="Pangilinan J."/>
            <person name="Riley R."/>
            <person name="Labutti K."/>
            <person name="Andreopoulos B."/>
            <person name="Lipzen A."/>
            <person name="Chen C."/>
            <person name="Yanf M."/>
            <person name="Daum C."/>
            <person name="Ng V."/>
            <person name="Clum A."/>
            <person name="Steindorff A."/>
            <person name="Ohm R."/>
            <person name="Martin F."/>
            <person name="Silar P."/>
            <person name="Natvig D."/>
            <person name="Lalanne C."/>
            <person name="Gautier V."/>
            <person name="Ament-Velasquez S.L."/>
            <person name="Kruys A."/>
            <person name="Hutchinson M.I."/>
            <person name="Powell A.J."/>
            <person name="Barry K."/>
            <person name="Miller A.N."/>
            <person name="Grigoriev I.V."/>
            <person name="Debuchy R."/>
            <person name="Gladieux P."/>
            <person name="Thoren M.H."/>
            <person name="Johannesson H."/>
        </authorList>
    </citation>
    <scope>NUCLEOTIDE SEQUENCE</scope>
    <source>
        <strain evidence="2">SMH4131-1</strain>
    </source>
</reference>